<dbReference type="CDD" id="cd02947">
    <property type="entry name" value="TRX_family"/>
    <property type="match status" value="1"/>
</dbReference>
<dbReference type="Gene3D" id="3.40.30.10">
    <property type="entry name" value="Glutaredoxin"/>
    <property type="match status" value="1"/>
</dbReference>
<evidence type="ECO:0000256" key="2">
    <source>
        <dbReference type="ARBA" id="ARBA00022448"/>
    </source>
</evidence>
<dbReference type="STRING" id="76728.AQ490_07525"/>
<evidence type="ECO:0000256" key="8">
    <source>
        <dbReference type="PIRSR" id="PIRSR000077-1"/>
    </source>
</evidence>
<protein>
    <recommendedName>
        <fullName evidence="6 7">Thioredoxin</fullName>
    </recommendedName>
</protein>
<dbReference type="GO" id="GO:0005829">
    <property type="term" value="C:cytosol"/>
    <property type="evidence" value="ECO:0007669"/>
    <property type="project" value="TreeGrafter"/>
</dbReference>
<feature type="site" description="Contributes to redox potential value" evidence="8">
    <location>
        <position position="34"/>
    </location>
</feature>
<evidence type="ECO:0000313" key="12">
    <source>
        <dbReference type="Proteomes" id="UP000050867"/>
    </source>
</evidence>
<dbReference type="InterPro" id="IPR005746">
    <property type="entry name" value="Thioredoxin"/>
</dbReference>
<dbReference type="eggNOG" id="COG3118">
    <property type="taxonomic scope" value="Bacteria"/>
</dbReference>
<dbReference type="InterPro" id="IPR013766">
    <property type="entry name" value="Thioredoxin_domain"/>
</dbReference>
<dbReference type="NCBIfam" id="TIGR01068">
    <property type="entry name" value="thioredoxin"/>
    <property type="match status" value="1"/>
</dbReference>
<name>A0A0T6LMK1_WENVI</name>
<comment type="similarity">
    <text evidence="1 7">Belongs to the thioredoxin family.</text>
</comment>
<evidence type="ECO:0000313" key="11">
    <source>
        <dbReference type="EMBL" id="KRV47312.1"/>
    </source>
</evidence>
<dbReference type="AlphaFoldDB" id="A0A0T6LMK1"/>
<dbReference type="PANTHER" id="PTHR45663">
    <property type="entry name" value="GEO12009P1"/>
    <property type="match status" value="1"/>
</dbReference>
<sequence>MAGSTKVVTDASFEDEVLKSDKPVLVDFWAEWCGPCKLVSPVLEAIAAEHSDAISVVKLNIDENPETASKYGIMSIPTMSVYRNGEVVKTIVGAKPKNALERDLAEFI</sequence>
<dbReference type="Pfam" id="PF00085">
    <property type="entry name" value="Thioredoxin"/>
    <property type="match status" value="1"/>
</dbReference>
<dbReference type="EMBL" id="LLZU01000037">
    <property type="protein sequence ID" value="KRV47312.1"/>
    <property type="molecule type" value="Genomic_DNA"/>
</dbReference>
<keyword evidence="5 9" id="KW-0676">Redox-active center</keyword>
<evidence type="ECO:0000256" key="1">
    <source>
        <dbReference type="ARBA" id="ARBA00008987"/>
    </source>
</evidence>
<evidence type="ECO:0000256" key="4">
    <source>
        <dbReference type="ARBA" id="ARBA00023157"/>
    </source>
</evidence>
<feature type="active site" description="Nucleophile" evidence="8">
    <location>
        <position position="36"/>
    </location>
</feature>
<dbReference type="SUPFAM" id="SSF52833">
    <property type="entry name" value="Thioredoxin-like"/>
    <property type="match status" value="1"/>
</dbReference>
<feature type="site" description="Deprotonates C-terminal active site Cys" evidence="8">
    <location>
        <position position="27"/>
    </location>
</feature>
<keyword evidence="3" id="KW-0249">Electron transport</keyword>
<evidence type="ECO:0000256" key="6">
    <source>
        <dbReference type="NCBIfam" id="TIGR01068"/>
    </source>
</evidence>
<organism evidence="11 12">
    <name type="scientific">Wenjunlia vitaminophila</name>
    <name type="common">Streptomyces vitaminophilus</name>
    <dbReference type="NCBI Taxonomy" id="76728"/>
    <lineage>
        <taxon>Bacteria</taxon>
        <taxon>Bacillati</taxon>
        <taxon>Actinomycetota</taxon>
        <taxon>Actinomycetes</taxon>
        <taxon>Kitasatosporales</taxon>
        <taxon>Streptomycetaceae</taxon>
        <taxon>Wenjunlia</taxon>
    </lineage>
</organism>
<dbReference type="PROSITE" id="PS00194">
    <property type="entry name" value="THIOREDOXIN_1"/>
    <property type="match status" value="1"/>
</dbReference>
<gene>
    <name evidence="11" type="ORF">AQ490_07525</name>
</gene>
<dbReference type="PRINTS" id="PR00421">
    <property type="entry name" value="THIOREDOXIN"/>
</dbReference>
<dbReference type="PANTHER" id="PTHR45663:SF11">
    <property type="entry name" value="GEO12009P1"/>
    <property type="match status" value="1"/>
</dbReference>
<feature type="disulfide bond" description="Redox-active" evidence="9">
    <location>
        <begin position="33"/>
        <end position="36"/>
    </location>
</feature>
<dbReference type="InterPro" id="IPR017937">
    <property type="entry name" value="Thioredoxin_CS"/>
</dbReference>
<dbReference type="PIRSF" id="PIRSF000077">
    <property type="entry name" value="Thioredoxin"/>
    <property type="match status" value="1"/>
</dbReference>
<evidence type="ECO:0000256" key="9">
    <source>
        <dbReference type="PIRSR" id="PIRSR000077-4"/>
    </source>
</evidence>
<dbReference type="OrthoDB" id="9790390at2"/>
<dbReference type="GO" id="GO:0045454">
    <property type="term" value="P:cell redox homeostasis"/>
    <property type="evidence" value="ECO:0007669"/>
    <property type="project" value="TreeGrafter"/>
</dbReference>
<proteinExistence type="inferred from homology"/>
<dbReference type="PROSITE" id="PS51352">
    <property type="entry name" value="THIOREDOXIN_2"/>
    <property type="match status" value="1"/>
</dbReference>
<dbReference type="Proteomes" id="UP000050867">
    <property type="component" value="Unassembled WGS sequence"/>
</dbReference>
<dbReference type="FunFam" id="3.40.30.10:FF:000001">
    <property type="entry name" value="Thioredoxin"/>
    <property type="match status" value="1"/>
</dbReference>
<evidence type="ECO:0000256" key="5">
    <source>
        <dbReference type="ARBA" id="ARBA00023284"/>
    </source>
</evidence>
<keyword evidence="2" id="KW-0813">Transport</keyword>
<evidence type="ECO:0000256" key="7">
    <source>
        <dbReference type="PIRNR" id="PIRNR000077"/>
    </source>
</evidence>
<dbReference type="GO" id="GO:0015035">
    <property type="term" value="F:protein-disulfide reductase activity"/>
    <property type="evidence" value="ECO:0007669"/>
    <property type="project" value="UniProtKB-UniRule"/>
</dbReference>
<comment type="caution">
    <text evidence="11">The sequence shown here is derived from an EMBL/GenBank/DDBJ whole genome shotgun (WGS) entry which is preliminary data.</text>
</comment>
<feature type="active site" description="Nucleophile" evidence="8">
    <location>
        <position position="33"/>
    </location>
</feature>
<evidence type="ECO:0000259" key="10">
    <source>
        <dbReference type="PROSITE" id="PS51352"/>
    </source>
</evidence>
<feature type="site" description="Contributes to redox potential value" evidence="8">
    <location>
        <position position="35"/>
    </location>
</feature>
<accession>A0A0T6LMK1</accession>
<keyword evidence="4 9" id="KW-1015">Disulfide bond</keyword>
<dbReference type="InterPro" id="IPR036249">
    <property type="entry name" value="Thioredoxin-like_sf"/>
</dbReference>
<reference evidence="11 12" key="1">
    <citation type="submission" date="2015-10" db="EMBL/GenBank/DDBJ databases">
        <title>Draft genome sequence of pyrrolomycin-producing Streptomyces vitaminophilus.</title>
        <authorList>
            <person name="Graham D.E."/>
            <person name="Mahan K.M."/>
            <person name="Klingeman D.M."/>
            <person name="Hettich R.L."/>
            <person name="Parry R.J."/>
        </authorList>
    </citation>
    <scope>NUCLEOTIDE SEQUENCE [LARGE SCALE GENOMIC DNA]</scope>
    <source>
        <strain evidence="11 12">ATCC 31673</strain>
    </source>
</reference>
<evidence type="ECO:0000256" key="3">
    <source>
        <dbReference type="ARBA" id="ARBA00022982"/>
    </source>
</evidence>
<dbReference type="RefSeq" id="WP_018384191.1">
    <property type="nucleotide sequence ID" value="NZ_LLZU01000037.1"/>
</dbReference>
<keyword evidence="12" id="KW-1185">Reference proteome</keyword>
<feature type="domain" description="Thioredoxin" evidence="10">
    <location>
        <begin position="1"/>
        <end position="108"/>
    </location>
</feature>